<dbReference type="AlphaFoldDB" id="A0A098GJJ3"/>
<dbReference type="PATRIC" id="fig|451.8.peg.2504"/>
<evidence type="ECO:0000313" key="2">
    <source>
        <dbReference type="EMBL" id="SCY73633.1"/>
    </source>
</evidence>
<dbReference type="STRING" id="451.B6N58_13450"/>
<gene>
    <name evidence="1" type="ORF">LMI_2912</name>
    <name evidence="2" type="ORF">SAMN02982997_02709</name>
</gene>
<dbReference type="KEGG" id="tmc:LMI_2912"/>
<dbReference type="HOGENOM" id="CLU_1165350_0_0_6"/>
<evidence type="ECO:0000313" key="4">
    <source>
        <dbReference type="Proteomes" id="UP000182998"/>
    </source>
</evidence>
<protein>
    <submittedName>
        <fullName evidence="1">Uncharacterized protein</fullName>
    </submittedName>
</protein>
<dbReference type="Proteomes" id="UP000032414">
    <property type="component" value="Chromosome I"/>
</dbReference>
<dbReference type="EMBL" id="FMVN01000016">
    <property type="protein sequence ID" value="SCY73633.1"/>
    <property type="molecule type" value="Genomic_DNA"/>
</dbReference>
<evidence type="ECO:0000313" key="3">
    <source>
        <dbReference type="Proteomes" id="UP000032414"/>
    </source>
</evidence>
<reference evidence="1" key="1">
    <citation type="submission" date="2014-09" db="EMBL/GenBank/DDBJ databases">
        <authorList>
            <person name="GOMEZ-VALERO Laura"/>
        </authorList>
    </citation>
    <scope>NUCLEOTIDE SEQUENCE</scope>
    <source>
        <strain evidence="1">ATCC33218</strain>
    </source>
</reference>
<keyword evidence="4" id="KW-1185">Reference proteome</keyword>
<dbReference type="RefSeq" id="WP_052679590.1">
    <property type="nucleotide sequence ID" value="NZ_CP020614.1"/>
</dbReference>
<organism evidence="1 3">
    <name type="scientific">Legionella micdadei</name>
    <name type="common">Tatlockia micdadei</name>
    <dbReference type="NCBI Taxonomy" id="451"/>
    <lineage>
        <taxon>Bacteria</taxon>
        <taxon>Pseudomonadati</taxon>
        <taxon>Pseudomonadota</taxon>
        <taxon>Gammaproteobacteria</taxon>
        <taxon>Legionellales</taxon>
        <taxon>Legionellaceae</taxon>
        <taxon>Legionella</taxon>
    </lineage>
</organism>
<name>A0A098GJJ3_LEGMI</name>
<reference evidence="3" key="2">
    <citation type="submission" date="2014-09" db="EMBL/GenBank/DDBJ databases">
        <authorList>
            <person name="Gomez-Valero L."/>
        </authorList>
    </citation>
    <scope>NUCLEOTIDE SEQUENCE [LARGE SCALE GENOMIC DNA]</scope>
    <source>
        <strain evidence="3">ATCC33218</strain>
    </source>
</reference>
<dbReference type="Proteomes" id="UP000182998">
    <property type="component" value="Unassembled WGS sequence"/>
</dbReference>
<dbReference type="EMBL" id="LN614830">
    <property type="protein sequence ID" value="CEG62150.1"/>
    <property type="molecule type" value="Genomic_DNA"/>
</dbReference>
<accession>A0A098GJJ3</accession>
<dbReference type="OrthoDB" id="5648256at2"/>
<evidence type="ECO:0000313" key="1">
    <source>
        <dbReference type="EMBL" id="CEG62150.1"/>
    </source>
</evidence>
<reference evidence="2 4" key="3">
    <citation type="submission" date="2016-10" db="EMBL/GenBank/DDBJ databases">
        <authorList>
            <person name="Varghese N."/>
            <person name="Submissions S."/>
        </authorList>
    </citation>
    <scope>NUCLEOTIDE SEQUENCE [LARGE SCALE GENOMIC DNA]</scope>
    <source>
        <strain evidence="2 4">ATCC 33218</strain>
    </source>
</reference>
<proteinExistence type="predicted"/>
<sequence>MGKRKFENNDSIFKKLKQYHLNKNGVIVVEIYSYFIDKTKDITNYDNEIIANSDIGSSLRNLYNQQEYFIYALDPGMEDDIKRKLREQNKNLVVYNLANEEIIPKFKALLGKFDTFLIVAQGNLNEEKIAGLKAKNVIALLKEDLDLENQNIPNLELFCCCMGQAEKFREKLKNGLMGVVSNIITYTTLLSATERGKHFIVESNDDNQADLFYSEKLADLFTVIDQVPSIECVPSASM</sequence>